<keyword evidence="5" id="KW-1185">Reference proteome</keyword>
<keyword evidence="2" id="KW-0812">Transmembrane</keyword>
<dbReference type="PROSITE" id="PS51318">
    <property type="entry name" value="TAT"/>
    <property type="match status" value="1"/>
</dbReference>
<feature type="region of interest" description="Disordered" evidence="1">
    <location>
        <begin position="443"/>
        <end position="462"/>
    </location>
</feature>
<dbReference type="Pfam" id="PF13365">
    <property type="entry name" value="Trypsin_2"/>
    <property type="match status" value="1"/>
</dbReference>
<protein>
    <submittedName>
        <fullName evidence="4">Trypsin-like peptidase domain-containing protein</fullName>
    </submittedName>
</protein>
<dbReference type="InterPro" id="IPR006311">
    <property type="entry name" value="TAT_signal"/>
</dbReference>
<dbReference type="EMBL" id="JAIQZJ010000001">
    <property type="protein sequence ID" value="MBZ5737149.1"/>
    <property type="molecule type" value="Genomic_DNA"/>
</dbReference>
<evidence type="ECO:0000256" key="1">
    <source>
        <dbReference type="SAM" id="MobiDB-lite"/>
    </source>
</evidence>
<dbReference type="InterPro" id="IPR009003">
    <property type="entry name" value="Peptidase_S1_PA"/>
</dbReference>
<evidence type="ECO:0000313" key="5">
    <source>
        <dbReference type="Proteomes" id="UP000780875"/>
    </source>
</evidence>
<dbReference type="InterPro" id="IPR001940">
    <property type="entry name" value="Peptidase_S1C"/>
</dbReference>
<name>A0ABS7U839_9ACTN</name>
<comment type="caution">
    <text evidence="4">The sequence shown here is derived from an EMBL/GenBank/DDBJ whole genome shotgun (WGS) entry which is preliminary data.</text>
</comment>
<dbReference type="PANTHER" id="PTHR43019">
    <property type="entry name" value="SERINE ENDOPROTEASE DEGS"/>
    <property type="match status" value="1"/>
</dbReference>
<dbReference type="SUPFAM" id="SSF50494">
    <property type="entry name" value="Trypsin-like serine proteases"/>
    <property type="match status" value="1"/>
</dbReference>
<evidence type="ECO:0000313" key="4">
    <source>
        <dbReference type="EMBL" id="MBZ5737149.1"/>
    </source>
</evidence>
<feature type="chain" id="PRO_5046190145" evidence="3">
    <location>
        <begin position="31"/>
        <end position="493"/>
    </location>
</feature>
<dbReference type="PRINTS" id="PR00834">
    <property type="entry name" value="PROTEASES2C"/>
</dbReference>
<proteinExistence type="predicted"/>
<dbReference type="Proteomes" id="UP000780875">
    <property type="component" value="Unassembled WGS sequence"/>
</dbReference>
<keyword evidence="3" id="KW-0732">Signal</keyword>
<gene>
    <name evidence="4" type="ORF">K8U61_03160</name>
</gene>
<keyword evidence="2" id="KW-1133">Transmembrane helix</keyword>
<dbReference type="InterPro" id="IPR043504">
    <property type="entry name" value="Peptidase_S1_PA_chymotrypsin"/>
</dbReference>
<feature type="compositionally biased region" description="Low complexity" evidence="1">
    <location>
        <begin position="443"/>
        <end position="452"/>
    </location>
</feature>
<dbReference type="RefSeq" id="WP_224121509.1">
    <property type="nucleotide sequence ID" value="NZ_JAIQZJ010000001.1"/>
</dbReference>
<accession>A0ABS7U839</accession>
<organism evidence="4 5">
    <name type="scientific">Nocardioides mangrovi</name>
    <dbReference type="NCBI Taxonomy" id="2874580"/>
    <lineage>
        <taxon>Bacteria</taxon>
        <taxon>Bacillati</taxon>
        <taxon>Actinomycetota</taxon>
        <taxon>Actinomycetes</taxon>
        <taxon>Propionibacteriales</taxon>
        <taxon>Nocardioidaceae</taxon>
        <taxon>Nocardioides</taxon>
    </lineage>
</organism>
<reference evidence="4 5" key="1">
    <citation type="submission" date="2021-09" db="EMBL/GenBank/DDBJ databases">
        <title>Whole genome sequence of Nocardioides sp. GBK3QG-3.</title>
        <authorList>
            <person name="Tuo L."/>
        </authorList>
    </citation>
    <scope>NUCLEOTIDE SEQUENCE [LARGE SCALE GENOMIC DNA]</scope>
    <source>
        <strain evidence="4 5">GBK3QG-3</strain>
    </source>
</reference>
<feature type="transmembrane region" description="Helical" evidence="2">
    <location>
        <begin position="382"/>
        <end position="407"/>
    </location>
</feature>
<evidence type="ECO:0000256" key="2">
    <source>
        <dbReference type="SAM" id="Phobius"/>
    </source>
</evidence>
<keyword evidence="2" id="KW-0472">Membrane</keyword>
<dbReference type="PANTHER" id="PTHR43019:SF23">
    <property type="entry name" value="PROTEASE DO-LIKE 5, CHLOROPLASTIC"/>
    <property type="match status" value="1"/>
</dbReference>
<feature type="signal peptide" evidence="3">
    <location>
        <begin position="1"/>
        <end position="30"/>
    </location>
</feature>
<sequence>MKTHRLIRRGAAATAALAATTLALAGPAAADDTTGPTDAPASGDTSIEVAALVQPSVVYETVTWSGYVYDRYNRQYLTTDKPFTVTMQCTGFVVNPDGYVATAGHCVDPQGGKEAVREKAAQWALENYYGYSGSVLSVDDVVGDYRVDILGSDDQVHRDQAEREVNVSWGGSVSGVEVQKQKPARVLAFQKYEEGDGALLKVDESDLNAIELADTSDVEINSGVVAVGYPAVIDSFTDPDLTPTFDPGTVSSIKTVSHGLLSVFQLSAELSGGMSGGPTVDADGRVIGVNSSHFVGEPFNYAVPAERIQELMASAGVENTVSDTTATYRDGVRAFFGGDRDAAVTDLQEVLDDQPANGLAESYLEKAKDLPAPAEDTDGSGWAAWAALAGAVVIAIGGGLTALVVLLRRRRRPTTPTTPTTVIGPSAPAATAPVASVAPTAATAPTPTGFGPAPAPPAAPTAVASRPTPYCSSCGQHLHEGTAFCGACGARRS</sequence>
<evidence type="ECO:0000256" key="3">
    <source>
        <dbReference type="SAM" id="SignalP"/>
    </source>
</evidence>
<dbReference type="Gene3D" id="2.40.10.10">
    <property type="entry name" value="Trypsin-like serine proteases"/>
    <property type="match status" value="2"/>
</dbReference>